<dbReference type="Proteomes" id="UP000827976">
    <property type="component" value="Chromosome 11"/>
</dbReference>
<evidence type="ECO:0000313" key="1">
    <source>
        <dbReference type="EMBL" id="KAH7669454.1"/>
    </source>
</evidence>
<gene>
    <name evidence="1" type="ORF">IHE45_11G079000</name>
</gene>
<name>A0ACB7V7T6_DIOAL</name>
<sequence length="104" mass="11690">MFTISFSLLREPFKFKRSFAFFLRVPAMENSTETAPTTLDRVASWVGASVASAFFASLERWSCINLSATDSDDEDEEEIKDRPPMLTQIIVHDTPKDGQPSTNP</sequence>
<keyword evidence="2" id="KW-1185">Reference proteome</keyword>
<reference evidence="2" key="1">
    <citation type="journal article" date="2022" name="Nat. Commun.">
        <title>Chromosome evolution and the genetic basis of agronomically important traits in greater yam.</title>
        <authorList>
            <person name="Bredeson J.V."/>
            <person name="Lyons J.B."/>
            <person name="Oniyinde I.O."/>
            <person name="Okereke N.R."/>
            <person name="Kolade O."/>
            <person name="Nnabue I."/>
            <person name="Nwadili C.O."/>
            <person name="Hribova E."/>
            <person name="Parker M."/>
            <person name="Nwogha J."/>
            <person name="Shu S."/>
            <person name="Carlson J."/>
            <person name="Kariba R."/>
            <person name="Muthemba S."/>
            <person name="Knop K."/>
            <person name="Barton G.J."/>
            <person name="Sherwood A.V."/>
            <person name="Lopez-Montes A."/>
            <person name="Asiedu R."/>
            <person name="Jamnadass R."/>
            <person name="Muchugi A."/>
            <person name="Goodstein D."/>
            <person name="Egesi C.N."/>
            <person name="Featherston J."/>
            <person name="Asfaw A."/>
            <person name="Simpson G.G."/>
            <person name="Dolezel J."/>
            <person name="Hendre P.S."/>
            <person name="Van Deynze A."/>
            <person name="Kumar P.L."/>
            <person name="Obidiegwu J.E."/>
            <person name="Bhattacharjee R."/>
            <person name="Rokhsar D.S."/>
        </authorList>
    </citation>
    <scope>NUCLEOTIDE SEQUENCE [LARGE SCALE GENOMIC DNA]</scope>
    <source>
        <strain evidence="2">cv. TDa95/00328</strain>
    </source>
</reference>
<evidence type="ECO:0000313" key="2">
    <source>
        <dbReference type="Proteomes" id="UP000827976"/>
    </source>
</evidence>
<proteinExistence type="predicted"/>
<dbReference type="EMBL" id="CM037021">
    <property type="protein sequence ID" value="KAH7669454.1"/>
    <property type="molecule type" value="Genomic_DNA"/>
</dbReference>
<comment type="caution">
    <text evidence="1">The sequence shown here is derived from an EMBL/GenBank/DDBJ whole genome shotgun (WGS) entry which is preliminary data.</text>
</comment>
<protein>
    <submittedName>
        <fullName evidence="1">Uncharacterized protein</fullName>
    </submittedName>
</protein>
<organism evidence="1 2">
    <name type="scientific">Dioscorea alata</name>
    <name type="common">Purple yam</name>
    <dbReference type="NCBI Taxonomy" id="55571"/>
    <lineage>
        <taxon>Eukaryota</taxon>
        <taxon>Viridiplantae</taxon>
        <taxon>Streptophyta</taxon>
        <taxon>Embryophyta</taxon>
        <taxon>Tracheophyta</taxon>
        <taxon>Spermatophyta</taxon>
        <taxon>Magnoliopsida</taxon>
        <taxon>Liliopsida</taxon>
        <taxon>Dioscoreales</taxon>
        <taxon>Dioscoreaceae</taxon>
        <taxon>Dioscorea</taxon>
    </lineage>
</organism>
<accession>A0ACB7V7T6</accession>